<dbReference type="InterPro" id="IPR001406">
    <property type="entry name" value="PsdUridine_synth_TruA"/>
</dbReference>
<dbReference type="SUPFAM" id="SSF55120">
    <property type="entry name" value="Pseudouridine synthase"/>
    <property type="match status" value="1"/>
</dbReference>
<comment type="caution">
    <text evidence="4">Lacks conserved residue(s) required for the propagation of feature annotation.</text>
</comment>
<dbReference type="InterPro" id="IPR020094">
    <property type="entry name" value="TruA/RsuA/RluB/E/F_N"/>
</dbReference>
<dbReference type="InterPro" id="IPR020095">
    <property type="entry name" value="PsdUridine_synth_TruA_C"/>
</dbReference>
<keyword evidence="10" id="KW-1185">Reference proteome</keyword>
<protein>
    <recommendedName>
        <fullName evidence="4">tRNA pseudouridine synthase A</fullName>
        <ecNumber evidence="4">5.4.99.12</ecNumber>
    </recommendedName>
    <alternativeName>
        <fullName evidence="4">tRNA pseudouridine(38-40) synthase</fullName>
    </alternativeName>
    <alternativeName>
        <fullName evidence="4">tRNA pseudouridylate synthase I</fullName>
    </alternativeName>
    <alternativeName>
        <fullName evidence="4">tRNA-uridine isomerase I</fullName>
    </alternativeName>
</protein>
<evidence type="ECO:0000256" key="4">
    <source>
        <dbReference type="HAMAP-Rule" id="MF_00171"/>
    </source>
</evidence>
<feature type="active site" description="Nucleophile" evidence="4 5">
    <location>
        <position position="52"/>
    </location>
</feature>
<dbReference type="CDD" id="cd02570">
    <property type="entry name" value="PseudoU_synth_EcTruA"/>
    <property type="match status" value="1"/>
</dbReference>
<dbReference type="EC" id="5.4.99.12" evidence="4"/>
<comment type="caution">
    <text evidence="9">The sequence shown here is derived from an EMBL/GenBank/DDBJ whole genome shotgun (WGS) entry which is preliminary data.</text>
</comment>
<dbReference type="HAMAP" id="MF_00171">
    <property type="entry name" value="TruA"/>
    <property type="match status" value="1"/>
</dbReference>
<dbReference type="Pfam" id="PF01416">
    <property type="entry name" value="PseudoU_synth_1"/>
    <property type="match status" value="2"/>
</dbReference>
<dbReference type="EMBL" id="SJPH01000008">
    <property type="protein sequence ID" value="TWT41564.1"/>
    <property type="molecule type" value="Genomic_DNA"/>
</dbReference>
<gene>
    <name evidence="4 9" type="primary">truA</name>
    <name evidence="9" type="ORF">Pla111_29410</name>
</gene>
<evidence type="ECO:0000256" key="1">
    <source>
        <dbReference type="ARBA" id="ARBA00009375"/>
    </source>
</evidence>
<dbReference type="PIRSF" id="PIRSF001430">
    <property type="entry name" value="tRNA_psdUrid_synth"/>
    <property type="match status" value="1"/>
</dbReference>
<organism evidence="9 10">
    <name type="scientific">Botrimarina hoheduenensis</name>
    <dbReference type="NCBI Taxonomy" id="2528000"/>
    <lineage>
        <taxon>Bacteria</taxon>
        <taxon>Pseudomonadati</taxon>
        <taxon>Planctomycetota</taxon>
        <taxon>Planctomycetia</taxon>
        <taxon>Pirellulales</taxon>
        <taxon>Lacipirellulaceae</taxon>
        <taxon>Botrimarina</taxon>
    </lineage>
</organism>
<feature type="domain" description="Pseudouridine synthase I TruA alpha/beta" evidence="8">
    <location>
        <begin position="147"/>
        <end position="246"/>
    </location>
</feature>
<feature type="domain" description="Pseudouridine synthase I TruA alpha/beta" evidence="8">
    <location>
        <begin position="8"/>
        <end position="104"/>
    </location>
</feature>
<dbReference type="AlphaFoldDB" id="A0A5C5VSF9"/>
<dbReference type="Gene3D" id="3.30.70.660">
    <property type="entry name" value="Pseudouridine synthase I, catalytic domain, C-terminal subdomain"/>
    <property type="match status" value="1"/>
</dbReference>
<name>A0A5C5VSF9_9BACT</name>
<dbReference type="PANTHER" id="PTHR11142">
    <property type="entry name" value="PSEUDOURIDYLATE SYNTHASE"/>
    <property type="match status" value="1"/>
</dbReference>
<dbReference type="OrthoDB" id="9811823at2"/>
<evidence type="ECO:0000256" key="2">
    <source>
        <dbReference type="ARBA" id="ARBA00022694"/>
    </source>
</evidence>
<comment type="subunit">
    <text evidence="4">Homodimer.</text>
</comment>
<evidence type="ECO:0000256" key="6">
    <source>
        <dbReference type="PIRSR" id="PIRSR001430-2"/>
    </source>
</evidence>
<evidence type="ECO:0000259" key="8">
    <source>
        <dbReference type="Pfam" id="PF01416"/>
    </source>
</evidence>
<dbReference type="NCBIfam" id="TIGR00071">
    <property type="entry name" value="hisT_truA"/>
    <property type="match status" value="1"/>
</dbReference>
<dbReference type="GO" id="GO:0003723">
    <property type="term" value="F:RNA binding"/>
    <property type="evidence" value="ECO:0007669"/>
    <property type="project" value="InterPro"/>
</dbReference>
<keyword evidence="3 4" id="KW-0413">Isomerase</keyword>
<sequence>MSFLKLTVAYDGTGYAGWQIQPASPTIQGALAQAWLRITGEEPNFSASGRTDAGVHAEAQIVGVETQSTLSPWRLRKGLNAVLPEDIVVRLVEPAPTGFHATYDALRKTYRYQLHDGPAPPLFDRRYVWWWRAGRLDDLQMGQGGERFVGRHDFVSLQSLGSDRSTTVRTISNLSVTRTGDRLDITVTGDGFLYNMVRTIAGTLVEVGRGSKPPEWIAEVLAARDRSAAGPTAPAEGLVLASVEYQTA</sequence>
<evidence type="ECO:0000256" key="5">
    <source>
        <dbReference type="PIRSR" id="PIRSR001430-1"/>
    </source>
</evidence>
<evidence type="ECO:0000256" key="7">
    <source>
        <dbReference type="RuleBase" id="RU003792"/>
    </source>
</evidence>
<dbReference type="GO" id="GO:0160147">
    <property type="term" value="F:tRNA pseudouridine(38-40) synthase activity"/>
    <property type="evidence" value="ECO:0007669"/>
    <property type="project" value="UniProtKB-EC"/>
</dbReference>
<dbReference type="Gene3D" id="3.30.70.580">
    <property type="entry name" value="Pseudouridine synthase I, catalytic domain, N-terminal subdomain"/>
    <property type="match status" value="1"/>
</dbReference>
<evidence type="ECO:0000313" key="9">
    <source>
        <dbReference type="EMBL" id="TWT41564.1"/>
    </source>
</evidence>
<dbReference type="InterPro" id="IPR020103">
    <property type="entry name" value="PsdUridine_synth_cat_dom_sf"/>
</dbReference>
<reference evidence="9 10" key="1">
    <citation type="submission" date="2019-02" db="EMBL/GenBank/DDBJ databases">
        <title>Deep-cultivation of Planctomycetes and their phenomic and genomic characterization uncovers novel biology.</title>
        <authorList>
            <person name="Wiegand S."/>
            <person name="Jogler M."/>
            <person name="Boedeker C."/>
            <person name="Pinto D."/>
            <person name="Vollmers J."/>
            <person name="Rivas-Marin E."/>
            <person name="Kohn T."/>
            <person name="Peeters S.H."/>
            <person name="Heuer A."/>
            <person name="Rast P."/>
            <person name="Oberbeckmann S."/>
            <person name="Bunk B."/>
            <person name="Jeske O."/>
            <person name="Meyerdierks A."/>
            <person name="Storesund J.E."/>
            <person name="Kallscheuer N."/>
            <person name="Luecker S."/>
            <person name="Lage O.M."/>
            <person name="Pohl T."/>
            <person name="Merkel B.J."/>
            <person name="Hornburger P."/>
            <person name="Mueller R.-W."/>
            <person name="Bruemmer F."/>
            <person name="Labrenz M."/>
            <person name="Spormann A.M."/>
            <person name="Op Den Camp H."/>
            <person name="Overmann J."/>
            <person name="Amann R."/>
            <person name="Jetten M.S.M."/>
            <person name="Mascher T."/>
            <person name="Medema M.H."/>
            <person name="Devos D.P."/>
            <person name="Kaster A.-K."/>
            <person name="Ovreas L."/>
            <person name="Rohde M."/>
            <person name="Galperin M.Y."/>
            <person name="Jogler C."/>
        </authorList>
    </citation>
    <scope>NUCLEOTIDE SEQUENCE [LARGE SCALE GENOMIC DNA]</scope>
    <source>
        <strain evidence="9 10">Pla111</strain>
    </source>
</reference>
<comment type="function">
    <text evidence="4">Formation of pseudouridine at positions 38, 39 and 40 in the anticodon stem and loop of transfer RNAs.</text>
</comment>
<feature type="binding site" evidence="4 6">
    <location>
        <position position="110"/>
    </location>
    <ligand>
        <name>substrate</name>
    </ligand>
</feature>
<keyword evidence="2 4" id="KW-0819">tRNA processing</keyword>
<dbReference type="FunFam" id="3.30.70.580:FF:000001">
    <property type="entry name" value="tRNA pseudouridine synthase A"/>
    <property type="match status" value="1"/>
</dbReference>
<accession>A0A5C5VSF9</accession>
<evidence type="ECO:0000313" key="10">
    <source>
        <dbReference type="Proteomes" id="UP000318995"/>
    </source>
</evidence>
<comment type="similarity">
    <text evidence="1 4 7">Belongs to the tRNA pseudouridine synthase TruA family.</text>
</comment>
<dbReference type="GO" id="GO:0031119">
    <property type="term" value="P:tRNA pseudouridine synthesis"/>
    <property type="evidence" value="ECO:0007669"/>
    <property type="project" value="UniProtKB-UniRule"/>
</dbReference>
<proteinExistence type="inferred from homology"/>
<dbReference type="RefSeq" id="WP_146575151.1">
    <property type="nucleotide sequence ID" value="NZ_SJPH01000008.1"/>
</dbReference>
<comment type="catalytic activity">
    <reaction evidence="4 7">
        <text>uridine(38/39/40) in tRNA = pseudouridine(38/39/40) in tRNA</text>
        <dbReference type="Rhea" id="RHEA:22376"/>
        <dbReference type="Rhea" id="RHEA-COMP:10085"/>
        <dbReference type="Rhea" id="RHEA-COMP:10087"/>
        <dbReference type="ChEBI" id="CHEBI:65314"/>
        <dbReference type="ChEBI" id="CHEBI:65315"/>
        <dbReference type="EC" id="5.4.99.12"/>
    </reaction>
</comment>
<evidence type="ECO:0000256" key="3">
    <source>
        <dbReference type="ARBA" id="ARBA00023235"/>
    </source>
</evidence>
<dbReference type="PANTHER" id="PTHR11142:SF0">
    <property type="entry name" value="TRNA PSEUDOURIDINE SYNTHASE-LIKE 1"/>
    <property type="match status" value="1"/>
</dbReference>
<dbReference type="InterPro" id="IPR020097">
    <property type="entry name" value="PsdUridine_synth_TruA_a/b_dom"/>
</dbReference>
<dbReference type="Proteomes" id="UP000318995">
    <property type="component" value="Unassembled WGS sequence"/>
</dbReference>